<keyword evidence="1" id="KW-0808">Transferase</keyword>
<dbReference type="GO" id="GO:0032259">
    <property type="term" value="P:methylation"/>
    <property type="evidence" value="ECO:0007669"/>
    <property type="project" value="UniProtKB-KW"/>
</dbReference>
<dbReference type="GO" id="GO:0005634">
    <property type="term" value="C:nucleus"/>
    <property type="evidence" value="ECO:0007669"/>
    <property type="project" value="TreeGrafter"/>
</dbReference>
<dbReference type="GO" id="GO:0003690">
    <property type="term" value="F:double-stranded DNA binding"/>
    <property type="evidence" value="ECO:0007669"/>
    <property type="project" value="TreeGrafter"/>
</dbReference>
<keyword evidence="1" id="KW-0489">Methyltransferase</keyword>
<dbReference type="GO" id="GO:0006303">
    <property type="term" value="P:double-strand break repair via nonhomologous end joining"/>
    <property type="evidence" value="ECO:0007669"/>
    <property type="project" value="TreeGrafter"/>
</dbReference>
<dbReference type="GO" id="GO:0031297">
    <property type="term" value="P:replication fork processing"/>
    <property type="evidence" value="ECO:0007669"/>
    <property type="project" value="TreeGrafter"/>
</dbReference>
<protein>
    <submittedName>
        <fullName evidence="1">Histone-lysine N-methyltransferase SETMAR</fullName>
    </submittedName>
</protein>
<dbReference type="GO" id="GO:0000793">
    <property type="term" value="C:condensed chromosome"/>
    <property type="evidence" value="ECO:0007669"/>
    <property type="project" value="TreeGrafter"/>
</dbReference>
<dbReference type="PANTHER" id="PTHR46060:SF2">
    <property type="entry name" value="HISTONE-LYSINE N-METHYLTRANSFERASE SETMAR"/>
    <property type="match status" value="1"/>
</dbReference>
<accession>A0A0K8U854</accession>
<dbReference type="GO" id="GO:0046975">
    <property type="term" value="F:histone H3K36 methyltransferase activity"/>
    <property type="evidence" value="ECO:0007669"/>
    <property type="project" value="TreeGrafter"/>
</dbReference>
<dbReference type="InterPro" id="IPR036397">
    <property type="entry name" value="RNaseH_sf"/>
</dbReference>
<dbReference type="GO" id="GO:0044774">
    <property type="term" value="P:mitotic DNA integrity checkpoint signaling"/>
    <property type="evidence" value="ECO:0007669"/>
    <property type="project" value="TreeGrafter"/>
</dbReference>
<dbReference type="InterPro" id="IPR001888">
    <property type="entry name" value="Transposase_1"/>
</dbReference>
<dbReference type="EMBL" id="GDHF01029475">
    <property type="protein sequence ID" value="JAI22839.1"/>
    <property type="molecule type" value="Transcribed_RNA"/>
</dbReference>
<dbReference type="Pfam" id="PF01359">
    <property type="entry name" value="Transposase_1"/>
    <property type="match status" value="1"/>
</dbReference>
<dbReference type="AlphaFoldDB" id="A0A0K8U854"/>
<name>A0A0K8U854_BACLA</name>
<dbReference type="GO" id="GO:0003697">
    <property type="term" value="F:single-stranded DNA binding"/>
    <property type="evidence" value="ECO:0007669"/>
    <property type="project" value="TreeGrafter"/>
</dbReference>
<proteinExistence type="predicted"/>
<dbReference type="GO" id="GO:0044547">
    <property type="term" value="F:DNA topoisomerase binding"/>
    <property type="evidence" value="ECO:0007669"/>
    <property type="project" value="TreeGrafter"/>
</dbReference>
<dbReference type="PANTHER" id="PTHR46060">
    <property type="entry name" value="MARINER MOS1 TRANSPOSASE-LIKE PROTEIN"/>
    <property type="match status" value="1"/>
</dbReference>
<organism evidence="1">
    <name type="scientific">Bactrocera latifrons</name>
    <name type="common">Malaysian fruit fly</name>
    <name type="synonym">Chaetodacus latifrons</name>
    <dbReference type="NCBI Taxonomy" id="174628"/>
    <lineage>
        <taxon>Eukaryota</taxon>
        <taxon>Metazoa</taxon>
        <taxon>Ecdysozoa</taxon>
        <taxon>Arthropoda</taxon>
        <taxon>Hexapoda</taxon>
        <taxon>Insecta</taxon>
        <taxon>Pterygota</taxon>
        <taxon>Neoptera</taxon>
        <taxon>Endopterygota</taxon>
        <taxon>Diptera</taxon>
        <taxon>Brachycera</taxon>
        <taxon>Muscomorpha</taxon>
        <taxon>Tephritoidea</taxon>
        <taxon>Tephritidae</taxon>
        <taxon>Bactrocera</taxon>
        <taxon>Bactrocera</taxon>
    </lineage>
</organism>
<evidence type="ECO:0000313" key="1">
    <source>
        <dbReference type="EMBL" id="JAI22839.1"/>
    </source>
</evidence>
<dbReference type="GO" id="GO:0035861">
    <property type="term" value="C:site of double-strand break"/>
    <property type="evidence" value="ECO:0007669"/>
    <property type="project" value="TreeGrafter"/>
</dbReference>
<sequence>MDRINICDSLLKRNEIEPFLKRVLIVDEKWTKYDNNVWIKSWSKRGEAQQMVVTPGLTPRKVMLRVLWDWKGIIHYEPLQPGRKIYSTFYSQQLMRLKQAVEKNDQN</sequence>
<dbReference type="GO" id="GO:0000014">
    <property type="term" value="F:single-stranded DNA endodeoxyribonuclease activity"/>
    <property type="evidence" value="ECO:0007669"/>
    <property type="project" value="TreeGrafter"/>
</dbReference>
<gene>
    <name evidence="1" type="primary">SETMAR_3</name>
    <name evidence="1" type="ORF">c7_g2_i1</name>
</gene>
<dbReference type="InterPro" id="IPR052709">
    <property type="entry name" value="Transposase-MT_Hybrid"/>
</dbReference>
<reference evidence="1" key="1">
    <citation type="submission" date="2015-06" db="EMBL/GenBank/DDBJ databases">
        <authorList>
            <person name="Hoefler B.C."/>
            <person name="Straight P.D."/>
        </authorList>
    </citation>
    <scope>NUCLEOTIDE SEQUENCE</scope>
</reference>
<dbReference type="GO" id="GO:0015074">
    <property type="term" value="P:DNA integration"/>
    <property type="evidence" value="ECO:0007669"/>
    <property type="project" value="TreeGrafter"/>
</dbReference>
<dbReference type="GO" id="GO:0042800">
    <property type="term" value="F:histone H3K4 methyltransferase activity"/>
    <property type="evidence" value="ECO:0007669"/>
    <property type="project" value="TreeGrafter"/>
</dbReference>
<dbReference type="GO" id="GO:0000729">
    <property type="term" value="P:DNA double-strand break processing"/>
    <property type="evidence" value="ECO:0007669"/>
    <property type="project" value="TreeGrafter"/>
</dbReference>
<dbReference type="Gene3D" id="3.30.420.10">
    <property type="entry name" value="Ribonuclease H-like superfamily/Ribonuclease H"/>
    <property type="match status" value="1"/>
</dbReference>